<reference evidence="3 4" key="1">
    <citation type="submission" date="2019-07" db="EMBL/GenBank/DDBJ databases">
        <title>Finished genome of Venturia effusa.</title>
        <authorList>
            <person name="Young C.A."/>
            <person name="Cox M.P."/>
            <person name="Ganley A.R.D."/>
            <person name="David W.J."/>
        </authorList>
    </citation>
    <scope>NUCLEOTIDE SEQUENCE [LARGE SCALE GENOMIC DNA]</scope>
    <source>
        <strain evidence="4">albino</strain>
    </source>
</reference>
<sequence>MDDEGFAAPWVQFEEELGFRPLLHGPIEQCFKDWDQLGEALVKNFRFPAPDPTVTTEDRSITEGLKIRVYVPANHAGNTPLGLFIHGGGWAMGDLETDDGNCRAIARASDVVLVSVDYRLSPAHPSPAALDDCVTAFKWTLQNATSLGGTIGQAFICGVSAGANLAFGTALRLIDEGLGSAIAGIVAQLPVSIHPDLVPDELKSKYTSYDEHAEHTVNSKSAMLAFWDAYGSPKDHYANCLLHPRLNELPKVYISCTAHDTLRDDARLMKEALGKNGVKVRYEEYPGYPHYFWTFPSPALNEPAKTYIANLNKGVAFVLS</sequence>
<gene>
    <name evidence="3" type="ORF">FKW77_007926</name>
</gene>
<dbReference type="InterPro" id="IPR050300">
    <property type="entry name" value="GDXG_lipolytic_enzyme"/>
</dbReference>
<dbReference type="Gene3D" id="3.40.50.1820">
    <property type="entry name" value="alpha/beta hydrolase"/>
    <property type="match status" value="1"/>
</dbReference>
<dbReference type="PANTHER" id="PTHR48081">
    <property type="entry name" value="AB HYDROLASE SUPERFAMILY PROTEIN C4A8.06C"/>
    <property type="match status" value="1"/>
</dbReference>
<evidence type="ECO:0000259" key="2">
    <source>
        <dbReference type="Pfam" id="PF07859"/>
    </source>
</evidence>
<feature type="domain" description="Alpha/beta hydrolase fold-3" evidence="2">
    <location>
        <begin position="83"/>
        <end position="293"/>
    </location>
</feature>
<evidence type="ECO:0000313" key="3">
    <source>
        <dbReference type="EMBL" id="QDS70286.1"/>
    </source>
</evidence>
<keyword evidence="4" id="KW-1185">Reference proteome</keyword>
<evidence type="ECO:0000256" key="1">
    <source>
        <dbReference type="ARBA" id="ARBA00022801"/>
    </source>
</evidence>
<keyword evidence="1" id="KW-0378">Hydrolase</keyword>
<dbReference type="Pfam" id="PF07859">
    <property type="entry name" value="Abhydrolase_3"/>
    <property type="match status" value="1"/>
</dbReference>
<name>A0A517L3S9_9PEZI</name>
<dbReference type="STRING" id="50376.A0A517L3S9"/>
<dbReference type="GO" id="GO:0016787">
    <property type="term" value="F:hydrolase activity"/>
    <property type="evidence" value="ECO:0007669"/>
    <property type="project" value="UniProtKB-KW"/>
</dbReference>
<accession>A0A517L3S9</accession>
<organism evidence="3 4">
    <name type="scientific">Venturia effusa</name>
    <dbReference type="NCBI Taxonomy" id="50376"/>
    <lineage>
        <taxon>Eukaryota</taxon>
        <taxon>Fungi</taxon>
        <taxon>Dikarya</taxon>
        <taxon>Ascomycota</taxon>
        <taxon>Pezizomycotina</taxon>
        <taxon>Dothideomycetes</taxon>
        <taxon>Pleosporomycetidae</taxon>
        <taxon>Venturiales</taxon>
        <taxon>Venturiaceae</taxon>
        <taxon>Venturia</taxon>
    </lineage>
</organism>
<dbReference type="EMBL" id="CP042188">
    <property type="protein sequence ID" value="QDS70286.1"/>
    <property type="molecule type" value="Genomic_DNA"/>
</dbReference>
<proteinExistence type="predicted"/>
<dbReference type="InterPro" id="IPR013094">
    <property type="entry name" value="AB_hydrolase_3"/>
</dbReference>
<dbReference type="SUPFAM" id="SSF53474">
    <property type="entry name" value="alpha/beta-Hydrolases"/>
    <property type="match status" value="1"/>
</dbReference>
<dbReference type="OrthoDB" id="408631at2759"/>
<protein>
    <recommendedName>
        <fullName evidence="2">Alpha/beta hydrolase fold-3 domain-containing protein</fullName>
    </recommendedName>
</protein>
<dbReference type="PANTHER" id="PTHR48081:SF8">
    <property type="entry name" value="ALPHA_BETA HYDROLASE FOLD-3 DOMAIN-CONTAINING PROTEIN-RELATED"/>
    <property type="match status" value="1"/>
</dbReference>
<dbReference type="InterPro" id="IPR029058">
    <property type="entry name" value="AB_hydrolase_fold"/>
</dbReference>
<dbReference type="Proteomes" id="UP000316270">
    <property type="component" value="Chromosome 4"/>
</dbReference>
<evidence type="ECO:0000313" key="4">
    <source>
        <dbReference type="Proteomes" id="UP000316270"/>
    </source>
</evidence>
<dbReference type="AlphaFoldDB" id="A0A517L3S9"/>